<dbReference type="PANTHER" id="PTHR12815">
    <property type="entry name" value="SORTING AND ASSEMBLY MACHINERY SAMM50 PROTEIN FAMILY MEMBER"/>
    <property type="match status" value="1"/>
</dbReference>
<keyword evidence="4 8" id="KW-0732">Signal</keyword>
<evidence type="ECO:0000256" key="4">
    <source>
        <dbReference type="ARBA" id="ARBA00022729"/>
    </source>
</evidence>
<sequence length="770" mass="85290" precursor="true">MLLCGLFGLLVQAVPAAVPAAAQGTAGQGTAGGATPAAVPSGGTIQEIRIDGAQRVDPETVRSYMHINLGDPFDPIKLDDSLKSLYETGLFADVTLARQGDTLVVKVVENPVINRIAFEGNKRIEDKDLEGEIELRPRVVFTRTKVQNDVQRILDLYRRKGRFNATVEPKIIKLDQNRVDLVFEINEGEITQISAINFVGNQAFSDGTLRGQLATTESSWWRFWSSSDVYDPDRLAFDRENLRRFYLSEGYADFRVVSTVAELSPDRSSFIVTFTVDEGPRYKFGKIDINSTLKNLDPETLRDDVKTQEGDWYDATLVDKSIDALTEAVGNLGYAFVDIRPKTQRDRKNLTIGLTYDINEGPKVYVERIDIEGNVRTLDRVIRREFRLAEGDAFNAAKLRRSRERIQNLEFFQKVEVTNEPGSAPDKTVVKVKVQEASTGEVSLGAGVSTSVGPLARIQIRERNLLGRGQDLRLGFQLSGISSQVDLSFTEPYFMGRDLSAGFDLFRNTLQGNESNFDQKRLGGALRAGYNVTEYTRNVWRYQLERRTIYNVGDSASFAVKSEEGTTVRSSIDQELIWDRTVGGANPTSGFQVSYETNFTGLGGDVRFLRNELKGNYYYPIGDSFTLFIGGAAGHMVGIGQDTRVSDRFFLGGSTFRGFEFGGIGPRDISSDDAIGGKQYYKGTAELRFPLGFQDALDVQGRIFADAGAVWGFDGDKGSAYDSDSPRLAIGPGLVWNSPLGLVAIDFGFPLIKEGFDKTQLLNFSFGVQF</sequence>
<dbReference type="Pfam" id="PF07244">
    <property type="entry name" value="POTRA"/>
    <property type="match status" value="5"/>
</dbReference>
<dbReference type="InterPro" id="IPR034746">
    <property type="entry name" value="POTRA"/>
</dbReference>
<dbReference type="GO" id="GO:0043165">
    <property type="term" value="P:Gram-negative-bacterium-type cell outer membrane assembly"/>
    <property type="evidence" value="ECO:0007669"/>
    <property type="project" value="UniProtKB-UniRule"/>
</dbReference>
<dbReference type="InterPro" id="IPR010827">
    <property type="entry name" value="BamA/TamA_POTRA"/>
</dbReference>
<protein>
    <recommendedName>
        <fullName evidence="8 9">Outer membrane protein assembly factor BamA</fullName>
    </recommendedName>
</protein>
<evidence type="ECO:0000256" key="7">
    <source>
        <dbReference type="ARBA" id="ARBA00023237"/>
    </source>
</evidence>
<comment type="similarity">
    <text evidence="8">Belongs to the BamA family.</text>
</comment>
<comment type="subunit">
    <text evidence="8">Part of the Bam complex.</text>
</comment>
<keyword evidence="2 8" id="KW-1134">Transmembrane beta strand</keyword>
<evidence type="ECO:0000256" key="2">
    <source>
        <dbReference type="ARBA" id="ARBA00022452"/>
    </source>
</evidence>
<keyword evidence="12" id="KW-1185">Reference proteome</keyword>
<dbReference type="InterPro" id="IPR000184">
    <property type="entry name" value="Bac_surfAg_D15"/>
</dbReference>
<dbReference type="Pfam" id="PF01103">
    <property type="entry name" value="Omp85"/>
    <property type="match status" value="1"/>
</dbReference>
<evidence type="ECO:0000256" key="5">
    <source>
        <dbReference type="ARBA" id="ARBA00022737"/>
    </source>
</evidence>
<dbReference type="InterPro" id="IPR039910">
    <property type="entry name" value="D15-like"/>
</dbReference>
<organism evidence="11 12">
    <name type="scientific">Tistlia consotensis USBA 355</name>
    <dbReference type="NCBI Taxonomy" id="560819"/>
    <lineage>
        <taxon>Bacteria</taxon>
        <taxon>Pseudomonadati</taxon>
        <taxon>Pseudomonadota</taxon>
        <taxon>Alphaproteobacteria</taxon>
        <taxon>Rhodospirillales</taxon>
        <taxon>Rhodovibrionaceae</taxon>
        <taxon>Tistlia</taxon>
    </lineage>
</organism>
<feature type="domain" description="POTRA" evidence="10">
    <location>
        <begin position="364"/>
        <end position="437"/>
    </location>
</feature>
<dbReference type="InterPro" id="IPR023707">
    <property type="entry name" value="OM_assembly_BamA"/>
</dbReference>
<feature type="domain" description="POTRA" evidence="10">
    <location>
        <begin position="282"/>
        <end position="361"/>
    </location>
</feature>
<dbReference type="Gene3D" id="3.10.20.310">
    <property type="entry name" value="membrane protein fhac"/>
    <property type="match status" value="5"/>
</dbReference>
<keyword evidence="5 8" id="KW-0677">Repeat</keyword>
<dbReference type="EMBL" id="FWZX01000029">
    <property type="protein sequence ID" value="SMF70574.1"/>
    <property type="molecule type" value="Genomic_DNA"/>
</dbReference>
<keyword evidence="7 8" id="KW-0998">Cell outer membrane</keyword>
<comment type="subcellular location">
    <subcellularLocation>
        <location evidence="8">Cell outer membrane</location>
    </subcellularLocation>
    <subcellularLocation>
        <location evidence="1">Membrane</location>
    </subcellularLocation>
</comment>
<dbReference type="Gene3D" id="2.40.160.50">
    <property type="entry name" value="membrane protein fhac: a member of the omp85/tpsb transporter family"/>
    <property type="match status" value="1"/>
</dbReference>
<dbReference type="GO" id="GO:0051205">
    <property type="term" value="P:protein insertion into membrane"/>
    <property type="evidence" value="ECO:0007669"/>
    <property type="project" value="UniProtKB-UniRule"/>
</dbReference>
<evidence type="ECO:0000256" key="9">
    <source>
        <dbReference type="NCBIfam" id="TIGR03303"/>
    </source>
</evidence>
<feature type="domain" description="POTRA" evidence="10">
    <location>
        <begin position="43"/>
        <end position="110"/>
    </location>
</feature>
<dbReference type="GO" id="GO:0009279">
    <property type="term" value="C:cell outer membrane"/>
    <property type="evidence" value="ECO:0007669"/>
    <property type="project" value="UniProtKB-SubCell"/>
</dbReference>
<evidence type="ECO:0000259" key="10">
    <source>
        <dbReference type="PROSITE" id="PS51779"/>
    </source>
</evidence>
<evidence type="ECO:0000256" key="3">
    <source>
        <dbReference type="ARBA" id="ARBA00022692"/>
    </source>
</evidence>
<dbReference type="PROSITE" id="PS51779">
    <property type="entry name" value="POTRA"/>
    <property type="match status" value="5"/>
</dbReference>
<feature type="chain" id="PRO_5013406878" description="Outer membrane protein assembly factor BamA" evidence="8">
    <location>
        <begin position="17"/>
        <end position="770"/>
    </location>
</feature>
<evidence type="ECO:0000313" key="12">
    <source>
        <dbReference type="Proteomes" id="UP000192917"/>
    </source>
</evidence>
<keyword evidence="6 8" id="KW-0472">Membrane</keyword>
<dbReference type="NCBIfam" id="TIGR03303">
    <property type="entry name" value="OM_YaeT"/>
    <property type="match status" value="1"/>
</dbReference>
<dbReference type="PANTHER" id="PTHR12815:SF23">
    <property type="entry name" value="OUTER MEMBRANE PROTEIN ASSEMBLY FACTOR BAMA"/>
    <property type="match status" value="1"/>
</dbReference>
<dbReference type="Proteomes" id="UP000192917">
    <property type="component" value="Unassembled WGS sequence"/>
</dbReference>
<evidence type="ECO:0000256" key="8">
    <source>
        <dbReference type="HAMAP-Rule" id="MF_01430"/>
    </source>
</evidence>
<proteinExistence type="inferred from homology"/>
<evidence type="ECO:0000256" key="1">
    <source>
        <dbReference type="ARBA" id="ARBA00004370"/>
    </source>
</evidence>
<evidence type="ECO:0000256" key="6">
    <source>
        <dbReference type="ARBA" id="ARBA00023136"/>
    </source>
</evidence>
<feature type="domain" description="POTRA" evidence="10">
    <location>
        <begin position="111"/>
        <end position="188"/>
    </location>
</feature>
<feature type="domain" description="POTRA" evidence="10">
    <location>
        <begin position="191"/>
        <end position="279"/>
    </location>
</feature>
<reference evidence="11 12" key="1">
    <citation type="submission" date="2017-04" db="EMBL/GenBank/DDBJ databases">
        <authorList>
            <person name="Afonso C.L."/>
            <person name="Miller P.J."/>
            <person name="Scott M.A."/>
            <person name="Spackman E."/>
            <person name="Goraichik I."/>
            <person name="Dimitrov K.M."/>
            <person name="Suarez D.L."/>
            <person name="Swayne D.E."/>
        </authorList>
    </citation>
    <scope>NUCLEOTIDE SEQUENCE [LARGE SCALE GENOMIC DNA]</scope>
    <source>
        <strain evidence="11 12">USBA 355</strain>
    </source>
</reference>
<accession>A0A1Y6CKX9</accession>
<dbReference type="PIRSF" id="PIRSF006076">
    <property type="entry name" value="OM_assembly_OMP85"/>
    <property type="match status" value="1"/>
</dbReference>
<comment type="function">
    <text evidence="8">Part of the outer membrane protein assembly complex, which is involved in assembly and insertion of beta-barrel proteins into the outer membrane.</text>
</comment>
<keyword evidence="3 8" id="KW-0812">Transmembrane</keyword>
<dbReference type="HAMAP" id="MF_01430">
    <property type="entry name" value="OM_assembly_BamA"/>
    <property type="match status" value="1"/>
</dbReference>
<gene>
    <name evidence="8" type="primary">bamA</name>
    <name evidence="11" type="ORF">SAMN05428998_12958</name>
</gene>
<feature type="signal peptide" evidence="8">
    <location>
        <begin position="1"/>
        <end position="16"/>
    </location>
</feature>
<evidence type="ECO:0000313" key="11">
    <source>
        <dbReference type="EMBL" id="SMF70574.1"/>
    </source>
</evidence>
<dbReference type="STRING" id="560819.SAMN05428998_12958"/>
<name>A0A1Y6CKX9_9PROT</name>
<dbReference type="AlphaFoldDB" id="A0A1Y6CKX9"/>